<feature type="compositionally biased region" description="Low complexity" evidence="1">
    <location>
        <begin position="41"/>
        <end position="51"/>
    </location>
</feature>
<name>A0A9P6Y7Z8_RHIOR</name>
<proteinExistence type="predicted"/>
<organism evidence="2 3">
    <name type="scientific">Rhizopus oryzae</name>
    <name type="common">Mucormycosis agent</name>
    <name type="synonym">Rhizopus arrhizus var. delemar</name>
    <dbReference type="NCBI Taxonomy" id="64495"/>
    <lineage>
        <taxon>Eukaryota</taxon>
        <taxon>Fungi</taxon>
        <taxon>Fungi incertae sedis</taxon>
        <taxon>Mucoromycota</taxon>
        <taxon>Mucoromycotina</taxon>
        <taxon>Mucoromycetes</taxon>
        <taxon>Mucorales</taxon>
        <taxon>Mucorineae</taxon>
        <taxon>Rhizopodaceae</taxon>
        <taxon>Rhizopus</taxon>
    </lineage>
</organism>
<sequence length="114" mass="12873">MAIPLTLLVRNAQDFENIRTFGTHLDRHRISYTVPSNVPNSTHSASTSTMPTPSPSKPIPAYTSPNDYLMSIVVKAPIETLLFEQLDIAQQFYLFQQKAKRLALQAPLMIEERT</sequence>
<dbReference type="AlphaFoldDB" id="A0A9P6Y7Z8"/>
<evidence type="ECO:0000313" key="2">
    <source>
        <dbReference type="EMBL" id="KAG1541682.1"/>
    </source>
</evidence>
<comment type="caution">
    <text evidence="2">The sequence shown here is derived from an EMBL/GenBank/DDBJ whole genome shotgun (WGS) entry which is preliminary data.</text>
</comment>
<reference evidence="2" key="1">
    <citation type="journal article" date="2020" name="Microb. Genom.">
        <title>Genetic diversity of clinical and environmental Mucorales isolates obtained from an investigation of mucormycosis cases among solid organ transplant recipients.</title>
        <authorList>
            <person name="Nguyen M.H."/>
            <person name="Kaul D."/>
            <person name="Muto C."/>
            <person name="Cheng S.J."/>
            <person name="Richter R.A."/>
            <person name="Bruno V.M."/>
            <person name="Liu G."/>
            <person name="Beyhan S."/>
            <person name="Sundermann A.J."/>
            <person name="Mounaud S."/>
            <person name="Pasculle A.W."/>
            <person name="Nierman W.C."/>
            <person name="Driscoll E."/>
            <person name="Cumbie R."/>
            <person name="Clancy C.J."/>
            <person name="Dupont C.L."/>
        </authorList>
    </citation>
    <scope>NUCLEOTIDE SEQUENCE</scope>
    <source>
        <strain evidence="2">GL16</strain>
    </source>
</reference>
<feature type="region of interest" description="Disordered" evidence="1">
    <location>
        <begin position="35"/>
        <end position="59"/>
    </location>
</feature>
<protein>
    <submittedName>
        <fullName evidence="2">Uncharacterized protein</fullName>
    </submittedName>
</protein>
<dbReference type="Proteomes" id="UP000717996">
    <property type="component" value="Unassembled WGS sequence"/>
</dbReference>
<dbReference type="EMBL" id="JAANIT010001194">
    <property type="protein sequence ID" value="KAG1541682.1"/>
    <property type="molecule type" value="Genomic_DNA"/>
</dbReference>
<evidence type="ECO:0000256" key="1">
    <source>
        <dbReference type="SAM" id="MobiDB-lite"/>
    </source>
</evidence>
<evidence type="ECO:0000313" key="3">
    <source>
        <dbReference type="Proteomes" id="UP000717996"/>
    </source>
</evidence>
<gene>
    <name evidence="2" type="ORF">G6F51_007742</name>
</gene>
<accession>A0A9P6Y7Z8</accession>